<sequence>MPLRTYANKEARAASSVSRTLSGERPAQEDFVKNLLHDAGEPPRPPLSEEETARVWALFRKDEESRLDPASRIRLLERSRRELEERLRELEDSRAFADTDGTAAELDSLRHRLHQREQELAQVEQERDQLARRIGKLLAEAGLRDGRRPVVIRSSFARWYAPEARPDRGRYWPAYVDVLRRRGWADPRVADLDEATDQVVEKLADPSAAEAYQAKGLVITPVGSGASAHITGTVAKAVDAGYRLVIVLTGPSNTLRYQRQRTLDRDLVGRENILRGADESEDSEYGDDPDWFKADGFLRHGRRPASEGSFDIARLTTRDNDYAGLRQSLAALQFEKRMPQLPLNDPENLHATAVRLMVVKKNKTILSKLVKDLQSIQTPLAEIPTLIIDDGTEWDPGVVNTHRKATGTGKAGLTSVQTAMAELLGLLPRAQYVAYATSPFVGTLMDPAASEDLFPRDFIVSLPRPAGYVGVEDFHDIDSDVPEERRTFANSPEKAHVRNLVLRDKDDDQGERQAMDMFVLTGAVKLYRAARGGGEARTDYRHHTMIVNSSDRVIRKREQAARLRRLWYEGSYDRADGLGRLRELYERDVEPVSCERADGLPVPESFDELVPYVVAAWSRIDSDGNAVVIESGSTHDERGGYELDFTRRHIWKILVCGSRLSGGGTVEGLTVIYQGPHTDSAVVLAGMGRWAGFRIGYRDLMRLYFARVPNDADGGLFHAFAAIFRDQLSFQEDLARYAVEVDGRPQLTPAQVPPLLAQHLGAVDPEQRRNALFNAELVEIRSPGRWIEPLAHPVDAAAKARNVQQWRPLLDVLAEPRVLSGRSTSLRARTGLVPHARLMHVFSELEGTGPQLRPHLRYLEQLGREPGGQWLLVVPQPDGDGPTASVLGFESLPLFRRARRADRGDSFGRITKPSHESAVEAAVGRADGALSLLGAVLLYPIHEGEDGSVDEGEADPSQIVLGVGIYTPEKEEGPLLRFVSVRSP</sequence>
<evidence type="ECO:0000259" key="3">
    <source>
        <dbReference type="Pfam" id="PF10593"/>
    </source>
</evidence>
<evidence type="ECO:0000313" key="4">
    <source>
        <dbReference type="EMBL" id="KUO15956.1"/>
    </source>
</evidence>
<comment type="caution">
    <text evidence="4">The sequence shown here is derived from an EMBL/GenBank/DDBJ whole genome shotgun (WGS) entry which is preliminary data.</text>
</comment>
<dbReference type="Proteomes" id="UP000053260">
    <property type="component" value="Unassembled WGS sequence"/>
</dbReference>
<accession>A0A101USG9</accession>
<feature type="coiled-coil region" evidence="1">
    <location>
        <begin position="73"/>
        <end position="140"/>
    </location>
</feature>
<feature type="region of interest" description="Disordered" evidence="2">
    <location>
        <begin position="1"/>
        <end position="26"/>
    </location>
</feature>
<protein>
    <recommendedName>
        <fullName evidence="3">Putative endonuclease Z1 domain-containing protein</fullName>
    </recommendedName>
</protein>
<evidence type="ECO:0000313" key="5">
    <source>
        <dbReference type="Proteomes" id="UP000053260"/>
    </source>
</evidence>
<dbReference type="Pfam" id="PF10593">
    <property type="entry name" value="Z1"/>
    <property type="match status" value="1"/>
</dbReference>
<evidence type="ECO:0000256" key="2">
    <source>
        <dbReference type="SAM" id="MobiDB-lite"/>
    </source>
</evidence>
<dbReference type="AlphaFoldDB" id="A0A101USG9"/>
<dbReference type="STRING" id="909626.AQJ91_38735"/>
<reference evidence="4 5" key="1">
    <citation type="submission" date="2015-10" db="EMBL/GenBank/DDBJ databases">
        <title>Draft genome sequence of Streptomyces sp. RV15, isolated from a marine sponge.</title>
        <authorList>
            <person name="Ruckert C."/>
            <person name="Abdelmohsen U.R."/>
            <person name="Winkler A."/>
            <person name="Hentschel U."/>
            <person name="Kalinowski J."/>
            <person name="Kampfer P."/>
            <person name="Glaeser S."/>
        </authorList>
    </citation>
    <scope>NUCLEOTIDE SEQUENCE [LARGE SCALE GENOMIC DNA]</scope>
    <source>
        <strain evidence="4 5">RV15</strain>
    </source>
</reference>
<keyword evidence="5" id="KW-1185">Reference proteome</keyword>
<dbReference type="EMBL" id="LMXB01000098">
    <property type="protein sequence ID" value="KUO15956.1"/>
    <property type="molecule type" value="Genomic_DNA"/>
</dbReference>
<gene>
    <name evidence="4" type="ORF">AQJ91_38735</name>
</gene>
<organism evidence="4 5">
    <name type="scientific">Streptomyces dysideae</name>
    <dbReference type="NCBI Taxonomy" id="909626"/>
    <lineage>
        <taxon>Bacteria</taxon>
        <taxon>Bacillati</taxon>
        <taxon>Actinomycetota</taxon>
        <taxon>Actinomycetes</taxon>
        <taxon>Kitasatosporales</taxon>
        <taxon>Streptomycetaceae</taxon>
        <taxon>Streptomyces</taxon>
    </lineage>
</organism>
<dbReference type="InterPro" id="IPR018310">
    <property type="entry name" value="Put_endonuclease_Z1-dom"/>
</dbReference>
<proteinExistence type="predicted"/>
<name>A0A101USG9_9ACTN</name>
<feature type="domain" description="Putative endonuclease Z1" evidence="3">
    <location>
        <begin position="513"/>
        <end position="759"/>
    </location>
</feature>
<evidence type="ECO:0000256" key="1">
    <source>
        <dbReference type="SAM" id="Coils"/>
    </source>
</evidence>
<keyword evidence="1" id="KW-0175">Coiled coil</keyword>